<comment type="subcellular location">
    <subcellularLocation>
        <location evidence="1">Cell membrane</location>
        <topology evidence="1">Multi-pass membrane protein</topology>
    </subcellularLocation>
</comment>
<dbReference type="EMBL" id="CP003537">
    <property type="protein sequence ID" value="AGH95205.1"/>
    <property type="molecule type" value="Genomic_DNA"/>
</dbReference>
<feature type="domain" description="EamA" evidence="7">
    <location>
        <begin position="24"/>
        <end position="154"/>
    </location>
</feature>
<keyword evidence="3 6" id="KW-0812">Transmembrane</keyword>
<dbReference type="HOGENOM" id="CLU_033863_21_3_7"/>
<feature type="transmembrane region" description="Helical" evidence="6">
    <location>
        <begin position="228"/>
        <end position="250"/>
    </location>
</feature>
<evidence type="ECO:0000313" key="9">
    <source>
        <dbReference type="Proteomes" id="UP000012040"/>
    </source>
</evidence>
<dbReference type="OrthoDB" id="5289929at2"/>
<dbReference type="RefSeq" id="WP_015469695.1">
    <property type="nucleotide sequence ID" value="NC_020813.1"/>
</dbReference>
<evidence type="ECO:0000256" key="4">
    <source>
        <dbReference type="ARBA" id="ARBA00022989"/>
    </source>
</evidence>
<evidence type="ECO:0000313" key="8">
    <source>
        <dbReference type="EMBL" id="AGH95205.1"/>
    </source>
</evidence>
<evidence type="ECO:0000256" key="3">
    <source>
        <dbReference type="ARBA" id="ARBA00022692"/>
    </source>
</evidence>
<feature type="domain" description="EamA" evidence="7">
    <location>
        <begin position="164"/>
        <end position="305"/>
    </location>
</feature>
<keyword evidence="4 6" id="KW-1133">Transmembrane helix</keyword>
<dbReference type="PANTHER" id="PTHR42920">
    <property type="entry name" value="OS03G0707200 PROTEIN-RELATED"/>
    <property type="match status" value="1"/>
</dbReference>
<keyword evidence="5 6" id="KW-0472">Membrane</keyword>
<dbReference type="GO" id="GO:0005886">
    <property type="term" value="C:plasma membrane"/>
    <property type="evidence" value="ECO:0007669"/>
    <property type="project" value="UniProtKB-SubCell"/>
</dbReference>
<feature type="transmembrane region" description="Helical" evidence="6">
    <location>
        <begin position="141"/>
        <end position="161"/>
    </location>
</feature>
<evidence type="ECO:0000256" key="6">
    <source>
        <dbReference type="SAM" id="Phobius"/>
    </source>
</evidence>
<feature type="transmembrane region" description="Helical" evidence="6">
    <location>
        <begin position="288"/>
        <end position="307"/>
    </location>
</feature>
<dbReference type="eggNOG" id="COG0697">
    <property type="taxonomic scope" value="Bacteria"/>
</dbReference>
<feature type="transmembrane region" description="Helical" evidence="6">
    <location>
        <begin position="20"/>
        <end position="41"/>
    </location>
</feature>
<feature type="transmembrane region" description="Helical" evidence="6">
    <location>
        <begin position="167"/>
        <end position="184"/>
    </location>
</feature>
<keyword evidence="2" id="KW-1003">Cell membrane</keyword>
<protein>
    <submittedName>
        <fullName evidence="8">Transmembrane protein</fullName>
    </submittedName>
</protein>
<reference evidence="8 9" key="1">
    <citation type="journal article" date="2013" name="ISME J.">
        <title>By their genes ye shall know them: genomic signatures of predatory bacteria.</title>
        <authorList>
            <person name="Pasternak Z."/>
            <person name="Pietrokovski S."/>
            <person name="Rotem O."/>
            <person name="Gophna U."/>
            <person name="Lurie-Weinberger M.N."/>
            <person name="Jurkevitch E."/>
        </authorList>
    </citation>
    <scope>NUCLEOTIDE SEQUENCE [LARGE SCALE GENOMIC DNA]</scope>
    <source>
        <strain evidence="8 9">JSS</strain>
    </source>
</reference>
<dbReference type="STRING" id="1184267.A11Q_989"/>
<dbReference type="Proteomes" id="UP000012040">
    <property type="component" value="Chromosome"/>
</dbReference>
<keyword evidence="9" id="KW-1185">Reference proteome</keyword>
<dbReference type="PANTHER" id="PTHR42920:SF5">
    <property type="entry name" value="EAMA DOMAIN-CONTAINING PROTEIN"/>
    <property type="match status" value="1"/>
</dbReference>
<evidence type="ECO:0000256" key="5">
    <source>
        <dbReference type="ARBA" id="ARBA00023136"/>
    </source>
</evidence>
<evidence type="ECO:0000256" key="2">
    <source>
        <dbReference type="ARBA" id="ARBA00022475"/>
    </source>
</evidence>
<dbReference type="AlphaFoldDB" id="M4V9S7"/>
<gene>
    <name evidence="8" type="ORF">A11Q_989</name>
</gene>
<organism evidence="8 9">
    <name type="scientific">Pseudobdellovibrio exovorus JSS</name>
    <dbReference type="NCBI Taxonomy" id="1184267"/>
    <lineage>
        <taxon>Bacteria</taxon>
        <taxon>Pseudomonadati</taxon>
        <taxon>Bdellovibrionota</taxon>
        <taxon>Bdellovibrionia</taxon>
        <taxon>Bdellovibrionales</taxon>
        <taxon>Pseudobdellovibrionaceae</taxon>
        <taxon>Pseudobdellovibrio</taxon>
    </lineage>
</organism>
<feature type="transmembrane region" description="Helical" evidence="6">
    <location>
        <begin position="84"/>
        <end position="107"/>
    </location>
</feature>
<feature type="transmembrane region" description="Helical" evidence="6">
    <location>
        <begin position="262"/>
        <end position="282"/>
    </location>
</feature>
<name>M4V9S7_9BACT</name>
<dbReference type="KEGG" id="bex:A11Q_989"/>
<evidence type="ECO:0000256" key="1">
    <source>
        <dbReference type="ARBA" id="ARBA00004651"/>
    </source>
</evidence>
<accession>M4V9S7</accession>
<feature type="transmembrane region" description="Helical" evidence="6">
    <location>
        <begin position="53"/>
        <end position="72"/>
    </location>
</feature>
<feature type="transmembrane region" description="Helical" evidence="6">
    <location>
        <begin position="196"/>
        <end position="216"/>
    </location>
</feature>
<proteinExistence type="predicted"/>
<dbReference type="Pfam" id="PF00892">
    <property type="entry name" value="EamA"/>
    <property type="match status" value="2"/>
</dbReference>
<evidence type="ECO:0000259" key="7">
    <source>
        <dbReference type="Pfam" id="PF00892"/>
    </source>
</evidence>
<dbReference type="InterPro" id="IPR000620">
    <property type="entry name" value="EamA_dom"/>
</dbReference>
<feature type="transmembrane region" description="Helical" evidence="6">
    <location>
        <begin position="113"/>
        <end position="132"/>
    </location>
</feature>
<dbReference type="InterPro" id="IPR037185">
    <property type="entry name" value="EmrE-like"/>
</dbReference>
<dbReference type="InterPro" id="IPR051258">
    <property type="entry name" value="Diverse_Substrate_Transporter"/>
</dbReference>
<dbReference type="SUPFAM" id="SSF103481">
    <property type="entry name" value="Multidrug resistance efflux transporter EmrE"/>
    <property type="match status" value="2"/>
</dbReference>
<sequence>MALINQAYGPKRLTKVPYTYRQAVLELFTAGLIWGGSFTLMRWGLESFSATTLIFWRFLIAFILGEALHYIFNKKLFRQSWYDARLAMLAGFFLGLSLFFQTYGLYFTTATNSGFITSLYVVLIPIIGALFFKTTIKAHHIVLSLMAFCGMGFLLDLQSLYLQKGEVLTLGAALTAAFQIIFIGKNAVHARSAFRFNNYQTFWSLLTILPFLVFDIRSNDLSLWPQQVSLASVLSMLSLAIVVSIGAFYLQVRAQRVLSTTTSSMLCLLEAPFAFIFAAYFLQERLGPIQFLGAAIILLSCTLSIFIDRPKNRRS</sequence>